<feature type="domain" description="Glutaminase EF-hand" evidence="11">
    <location>
        <begin position="47"/>
        <end position="124"/>
    </location>
</feature>
<dbReference type="Gene3D" id="1.10.238.210">
    <property type="match status" value="1"/>
</dbReference>
<evidence type="ECO:0000256" key="5">
    <source>
        <dbReference type="ARBA" id="ARBA00022801"/>
    </source>
</evidence>
<feature type="binding site" evidence="8">
    <location>
        <position position="237"/>
    </location>
    <ligand>
        <name>substrate</name>
    </ligand>
</feature>
<dbReference type="Pfam" id="PF04960">
    <property type="entry name" value="Glutaminase"/>
    <property type="match status" value="1"/>
</dbReference>
<keyword evidence="8" id="KW-0007">Acetylation</keyword>
<evidence type="ECO:0000313" key="12">
    <source>
        <dbReference type="EMBL" id="MCG7980217.1"/>
    </source>
</evidence>
<dbReference type="InterPro" id="IPR002110">
    <property type="entry name" value="Ankyrin_rpt"/>
</dbReference>
<evidence type="ECO:0000313" key="13">
    <source>
        <dbReference type="Proteomes" id="UP000886674"/>
    </source>
</evidence>
<feature type="region of interest" description="Disordered" evidence="10">
    <location>
        <begin position="546"/>
        <end position="567"/>
    </location>
</feature>
<comment type="catalytic activity">
    <reaction evidence="7 8">
        <text>L-glutamine + H2O = L-glutamate + NH4(+)</text>
        <dbReference type="Rhea" id="RHEA:15889"/>
        <dbReference type="ChEBI" id="CHEBI:15377"/>
        <dbReference type="ChEBI" id="CHEBI:28938"/>
        <dbReference type="ChEBI" id="CHEBI:29985"/>
        <dbReference type="ChEBI" id="CHEBI:58359"/>
        <dbReference type="EC" id="3.5.1.2"/>
    </reaction>
</comment>
<evidence type="ECO:0000256" key="4">
    <source>
        <dbReference type="ARBA" id="ARBA00022737"/>
    </source>
</evidence>
<dbReference type="SUPFAM" id="SSF56601">
    <property type="entry name" value="beta-lactamase/transpeptidase-like"/>
    <property type="match status" value="1"/>
</dbReference>
<evidence type="ECO:0000256" key="6">
    <source>
        <dbReference type="ARBA" id="ARBA00023043"/>
    </source>
</evidence>
<dbReference type="InterPro" id="IPR015868">
    <property type="entry name" value="Glutaminase"/>
</dbReference>
<feature type="compositionally biased region" description="Polar residues" evidence="10">
    <location>
        <begin position="1"/>
        <end position="15"/>
    </location>
</feature>
<feature type="binding site" evidence="8">
    <location>
        <position position="283"/>
    </location>
    <ligand>
        <name>substrate</name>
    </ligand>
</feature>
<dbReference type="PROSITE" id="PS50088">
    <property type="entry name" value="ANK_REPEAT"/>
    <property type="match status" value="2"/>
</dbReference>
<feature type="region of interest" description="Disordered" evidence="10">
    <location>
        <begin position="1"/>
        <end position="20"/>
    </location>
</feature>
<dbReference type="Gene3D" id="1.25.40.20">
    <property type="entry name" value="Ankyrin repeat-containing domain"/>
    <property type="match status" value="2"/>
</dbReference>
<feature type="binding site" evidence="8">
    <location>
        <position position="386"/>
    </location>
    <ligand>
        <name>substrate</name>
    </ligand>
</feature>
<reference evidence="12" key="1">
    <citation type="journal article" date="2021" name="Proc. Natl. Acad. Sci. U.S.A.">
        <title>Global biogeography of chemosynthetic symbionts reveals both localized and globally distributed symbiont groups. .</title>
        <authorList>
            <person name="Osvatic J.T."/>
            <person name="Wilkins L.G.E."/>
            <person name="Leibrecht L."/>
            <person name="Leray M."/>
            <person name="Zauner S."/>
            <person name="Polzin J."/>
            <person name="Camacho Y."/>
            <person name="Gros O."/>
            <person name="van Gils J.A."/>
            <person name="Eisen J.A."/>
            <person name="Petersen J.M."/>
            <person name="Yuen B."/>
        </authorList>
    </citation>
    <scope>NUCLEOTIDE SEQUENCE</scope>
    <source>
        <strain evidence="12">MAGclacostrist055</strain>
    </source>
</reference>
<dbReference type="GO" id="GO:0006537">
    <property type="term" value="P:glutamate biosynthetic process"/>
    <property type="evidence" value="ECO:0007669"/>
    <property type="project" value="TreeGrafter"/>
</dbReference>
<dbReference type="NCBIfam" id="TIGR03814">
    <property type="entry name" value="Gln_ase"/>
    <property type="match status" value="1"/>
</dbReference>
<dbReference type="InterPro" id="IPR036770">
    <property type="entry name" value="Ankyrin_rpt-contain_sf"/>
</dbReference>
<protein>
    <recommendedName>
        <fullName evidence="3 8">Glutaminase</fullName>
        <ecNumber evidence="3 8">3.5.1.2</ecNumber>
    </recommendedName>
</protein>
<evidence type="ECO:0000256" key="8">
    <source>
        <dbReference type="HAMAP-Rule" id="MF_00313"/>
    </source>
</evidence>
<dbReference type="Pfam" id="PF17959">
    <property type="entry name" value="EF-hand_14"/>
    <property type="match status" value="1"/>
</dbReference>
<dbReference type="PANTHER" id="PTHR12544:SF29">
    <property type="entry name" value="GLUTAMINASE"/>
    <property type="match status" value="1"/>
</dbReference>
<proteinExistence type="inferred from homology"/>
<feature type="repeat" description="ANK" evidence="9">
    <location>
        <begin position="606"/>
        <end position="638"/>
    </location>
</feature>
<feature type="binding site" evidence="8">
    <location>
        <position position="188"/>
    </location>
    <ligand>
        <name>substrate</name>
    </ligand>
</feature>
<comment type="similarity">
    <text evidence="1 8">Belongs to the glutaminase family.</text>
</comment>
<evidence type="ECO:0000256" key="2">
    <source>
        <dbReference type="ARBA" id="ARBA00011881"/>
    </source>
</evidence>
<evidence type="ECO:0000256" key="1">
    <source>
        <dbReference type="ARBA" id="ARBA00011076"/>
    </source>
</evidence>
<comment type="subunit">
    <text evidence="2 8">Homotetramer.</text>
</comment>
<evidence type="ECO:0000256" key="9">
    <source>
        <dbReference type="PROSITE-ProRule" id="PRU00023"/>
    </source>
</evidence>
<evidence type="ECO:0000256" key="3">
    <source>
        <dbReference type="ARBA" id="ARBA00012918"/>
    </source>
</evidence>
<feature type="repeat" description="ANK" evidence="9">
    <location>
        <begin position="486"/>
        <end position="518"/>
    </location>
</feature>
<dbReference type="Proteomes" id="UP000886674">
    <property type="component" value="Unassembled WGS sequence"/>
</dbReference>
<keyword evidence="6 9" id="KW-0040">ANK repeat</keyword>
<dbReference type="EC" id="3.5.1.2" evidence="3 8"/>
<feature type="binding site" evidence="8">
    <location>
        <position position="290"/>
    </location>
    <ligand>
        <name>substrate</name>
    </ligand>
</feature>
<gene>
    <name evidence="8 12" type="primary">glsA</name>
    <name evidence="12" type="ORF">JAY77_18965</name>
</gene>
<keyword evidence="5 8" id="KW-0378">Hydrolase</keyword>
<comment type="caution">
    <text evidence="12">The sequence shown here is derived from an EMBL/GenBank/DDBJ whole genome shotgun (WGS) entry which is preliminary data.</text>
</comment>
<evidence type="ECO:0000256" key="10">
    <source>
        <dbReference type="SAM" id="MobiDB-lite"/>
    </source>
</evidence>
<feature type="binding site" evidence="8">
    <location>
        <position position="368"/>
    </location>
    <ligand>
        <name>substrate</name>
    </ligand>
</feature>
<dbReference type="EMBL" id="JAEPCR010000111">
    <property type="protein sequence ID" value="MCG7980217.1"/>
    <property type="molecule type" value="Genomic_DNA"/>
</dbReference>
<name>A0A9E4TUV6_9GAMM</name>
<dbReference type="SUPFAM" id="SSF48403">
    <property type="entry name" value="Ankyrin repeat"/>
    <property type="match status" value="1"/>
</dbReference>
<sequence>MHTQNISIPVFNSTRMPGPAEGKAYETHGVGTRRLSQVTEVDALEYRLFRSLDIHNEGEILVADLLDSFRQVGLSTNDTRLQETMSRLGQFGLRDRLSVEIFCDVIRPNILLVEQALQGKVVIPDFLDLCTEISNIYESTRANRDGEVADYIPQLAKVDPELYGVGLCTIDGQRFSIGDATAEFCVQSCCKPITYCLALEDHGAEYIHRYVGQEPSGRIFNELALSKEGKPHNPMINAGAIMCSSMIQPGLDPANRFDYLLNRWTALCGDRRAHFNNSIYQSERNTADRNYALGYYMRENNAFPEGTDMIQTLEFYFQSCSIEVNVEMMAVLAATLANGGVCPVTGERILRTKNVQHCLSLMVSCGMYDFSGEFAFTIGLPAKSGVSGALIVVIPNVMGLCLWSPRLDSRGNTVRGIEFCRELVKRFNFHNYDSLTGVSEKVDPRISRVQEKAKVGELIWTASKGDHGATHRLIVRGFDQDGGDYDKRTPLHLAAAEGREQVVEYLVENGAEVNPRDRWNGTPLDDAHRHGHRAVADFLESHGGVRSDSIRDEDHMGDAGVDGTRLPPERESGLVVELIYAASEGDLTAIRRLVAQGASLEQGDYDLRTPLHLASAEGHEHIVQYFIDQGINLSPRDRWGGTPIGDARRHGHNRVVQLLENHVSVR</sequence>
<dbReference type="Pfam" id="PF12796">
    <property type="entry name" value="Ank_2"/>
    <property type="match status" value="2"/>
</dbReference>
<dbReference type="PANTHER" id="PTHR12544">
    <property type="entry name" value="GLUTAMINASE"/>
    <property type="match status" value="1"/>
</dbReference>
<dbReference type="FunFam" id="3.40.710.10:FF:000008">
    <property type="entry name" value="Glutaminase, isoform E"/>
    <property type="match status" value="1"/>
</dbReference>
<dbReference type="SMART" id="SM00248">
    <property type="entry name" value="ANK"/>
    <property type="match status" value="3"/>
</dbReference>
<dbReference type="PROSITE" id="PS50297">
    <property type="entry name" value="ANK_REP_REGION"/>
    <property type="match status" value="2"/>
</dbReference>
<keyword evidence="4" id="KW-0677">Repeat</keyword>
<dbReference type="GO" id="GO:0004359">
    <property type="term" value="F:glutaminase activity"/>
    <property type="evidence" value="ECO:0007669"/>
    <property type="project" value="UniProtKB-UniRule"/>
</dbReference>
<dbReference type="Gene3D" id="3.40.710.10">
    <property type="entry name" value="DD-peptidase/beta-lactamase superfamily"/>
    <property type="match status" value="1"/>
</dbReference>
<dbReference type="AlphaFoldDB" id="A0A9E4TUV6"/>
<feature type="compositionally biased region" description="Basic and acidic residues" evidence="10">
    <location>
        <begin position="546"/>
        <end position="557"/>
    </location>
</feature>
<dbReference type="InterPro" id="IPR012338">
    <property type="entry name" value="Beta-lactam/transpept-like"/>
</dbReference>
<dbReference type="InterPro" id="IPR041541">
    <property type="entry name" value="Glutaminase_EF-hand"/>
</dbReference>
<feature type="binding site" evidence="8">
    <location>
        <position position="316"/>
    </location>
    <ligand>
        <name>substrate</name>
    </ligand>
</feature>
<organism evidence="12 13">
    <name type="scientific">Candidatus Thiodiazotropha taylori</name>
    <dbReference type="NCBI Taxonomy" id="2792791"/>
    <lineage>
        <taxon>Bacteria</taxon>
        <taxon>Pseudomonadati</taxon>
        <taxon>Pseudomonadota</taxon>
        <taxon>Gammaproteobacteria</taxon>
        <taxon>Chromatiales</taxon>
        <taxon>Sedimenticolaceae</taxon>
        <taxon>Candidatus Thiodiazotropha</taxon>
    </lineage>
</organism>
<evidence type="ECO:0000256" key="7">
    <source>
        <dbReference type="ARBA" id="ARBA00049534"/>
    </source>
</evidence>
<dbReference type="HAMAP" id="MF_00313">
    <property type="entry name" value="Glutaminase"/>
    <property type="match status" value="1"/>
</dbReference>
<accession>A0A9E4TUV6</accession>
<dbReference type="GO" id="GO:0006543">
    <property type="term" value="P:L-glutamine catabolic process"/>
    <property type="evidence" value="ECO:0007669"/>
    <property type="project" value="TreeGrafter"/>
</dbReference>
<evidence type="ECO:0000259" key="11">
    <source>
        <dbReference type="Pfam" id="PF17959"/>
    </source>
</evidence>